<evidence type="ECO:0000259" key="15">
    <source>
        <dbReference type="Pfam" id="PF01225"/>
    </source>
</evidence>
<dbReference type="UniPathway" id="UPA00219"/>
<keyword evidence="6 14" id="KW-0132">Cell division</keyword>
<dbReference type="Pfam" id="PF02875">
    <property type="entry name" value="Mur_ligase_C"/>
    <property type="match status" value="1"/>
</dbReference>
<dbReference type="Pfam" id="PF01225">
    <property type="entry name" value="Mur_ligase"/>
    <property type="match status" value="1"/>
</dbReference>
<proteinExistence type="inferred from homology"/>
<dbReference type="Gene3D" id="3.90.190.20">
    <property type="entry name" value="Mur ligase, C-terminal domain"/>
    <property type="match status" value="1"/>
</dbReference>
<sequence length="460" mass="51862">MADFINNKDINRIHFIGIGGIGMSGIAEILLNNGYAVSGSDLKPSHITNKLKEKGAKIYIGHSEKNVDNADLVVYTSAVKSDNPEIHKAKQLGIPILDRAQMLGEIMKEYKRSLAIAGAHGKTTTTSMISLIFEHANLNPTILIGGELKEINGNVKIGNKDYLITEACEYQENFLKFFPNVGVVLNIDEDHLDYFENLEHIVNTFIKFAKLIPKQGYLIINNDDYNTRKLLSHANCNIITYGINVESDFMAKNIIFNEKGYPSFEILYKNDTIGKISLKVLGYHNIYNALAAISTTYTLGVPMDKIKEKLEDFTGTHRRFEIIGEKNNIKVIDDYAHHPTEIKATLEAAKKYPHNRIWCIFQPHTFTRTKALLLDFASAFNNADNIIITDIYAAREKDTGEIHSKDLTNLIKKEGKNAVYIQNFEEIVEYLNENAKSKDIILTMGAGNIYEVGNMYLKKD</sequence>
<dbReference type="HAMAP" id="MF_00046">
    <property type="entry name" value="MurC"/>
    <property type="match status" value="1"/>
</dbReference>
<dbReference type="EC" id="6.3.2.8" evidence="3 14"/>
<evidence type="ECO:0000256" key="5">
    <source>
        <dbReference type="ARBA" id="ARBA00022598"/>
    </source>
</evidence>
<dbReference type="InterPro" id="IPR005758">
    <property type="entry name" value="UDP-N-AcMur_Ala_ligase_MurC"/>
</dbReference>
<evidence type="ECO:0000313" key="18">
    <source>
        <dbReference type="EMBL" id="SHK23775.1"/>
    </source>
</evidence>
<keyword evidence="4 14" id="KW-0963">Cytoplasm</keyword>
<comment type="subcellular location">
    <subcellularLocation>
        <location evidence="1 14">Cytoplasm</location>
    </subcellularLocation>
</comment>
<keyword evidence="5 14" id="KW-0436">Ligase</keyword>
<dbReference type="InterPro" id="IPR050061">
    <property type="entry name" value="MurCDEF_pg_biosynth"/>
</dbReference>
<evidence type="ECO:0000256" key="12">
    <source>
        <dbReference type="ARBA" id="ARBA00023316"/>
    </source>
</evidence>
<dbReference type="Proteomes" id="UP000184082">
    <property type="component" value="Unassembled WGS sequence"/>
</dbReference>
<comment type="catalytic activity">
    <reaction evidence="13 14">
        <text>UDP-N-acetyl-alpha-D-muramate + L-alanine + ATP = UDP-N-acetyl-alpha-D-muramoyl-L-alanine + ADP + phosphate + H(+)</text>
        <dbReference type="Rhea" id="RHEA:23372"/>
        <dbReference type="ChEBI" id="CHEBI:15378"/>
        <dbReference type="ChEBI" id="CHEBI:30616"/>
        <dbReference type="ChEBI" id="CHEBI:43474"/>
        <dbReference type="ChEBI" id="CHEBI:57972"/>
        <dbReference type="ChEBI" id="CHEBI:70757"/>
        <dbReference type="ChEBI" id="CHEBI:83898"/>
        <dbReference type="ChEBI" id="CHEBI:456216"/>
        <dbReference type="EC" id="6.3.2.8"/>
    </reaction>
</comment>
<dbReference type="InterPro" id="IPR036565">
    <property type="entry name" value="Mur-like_cat_sf"/>
</dbReference>
<evidence type="ECO:0000256" key="1">
    <source>
        <dbReference type="ARBA" id="ARBA00004496"/>
    </source>
</evidence>
<feature type="domain" description="Mur ligase N-terminal catalytic" evidence="15">
    <location>
        <begin position="12"/>
        <end position="110"/>
    </location>
</feature>
<dbReference type="GO" id="GO:0008360">
    <property type="term" value="P:regulation of cell shape"/>
    <property type="evidence" value="ECO:0007669"/>
    <property type="project" value="UniProtKB-KW"/>
</dbReference>
<dbReference type="AlphaFoldDB" id="A0A1M6QUC8"/>
<dbReference type="InterPro" id="IPR013221">
    <property type="entry name" value="Mur_ligase_cen"/>
</dbReference>
<accession>A0A1M6QUC8</accession>
<dbReference type="PANTHER" id="PTHR43445">
    <property type="entry name" value="UDP-N-ACETYLMURAMATE--L-ALANINE LIGASE-RELATED"/>
    <property type="match status" value="1"/>
</dbReference>
<dbReference type="SUPFAM" id="SSF53623">
    <property type="entry name" value="MurD-like peptide ligases, catalytic domain"/>
    <property type="match status" value="1"/>
</dbReference>
<comment type="function">
    <text evidence="14">Cell wall formation.</text>
</comment>
<dbReference type="SUPFAM" id="SSF53244">
    <property type="entry name" value="MurD-like peptide ligases, peptide-binding domain"/>
    <property type="match status" value="1"/>
</dbReference>
<evidence type="ECO:0000256" key="6">
    <source>
        <dbReference type="ARBA" id="ARBA00022618"/>
    </source>
</evidence>
<reference evidence="18 19" key="1">
    <citation type="submission" date="2016-11" db="EMBL/GenBank/DDBJ databases">
        <authorList>
            <person name="Jaros S."/>
            <person name="Januszkiewicz K."/>
            <person name="Wedrychowicz H."/>
        </authorList>
    </citation>
    <scope>NUCLEOTIDE SEQUENCE [LARGE SCALE GENOMIC DNA]</scope>
    <source>
        <strain evidence="18 19">DSM 14501</strain>
    </source>
</reference>
<evidence type="ECO:0000313" key="19">
    <source>
        <dbReference type="Proteomes" id="UP000184082"/>
    </source>
</evidence>
<evidence type="ECO:0000256" key="3">
    <source>
        <dbReference type="ARBA" id="ARBA00012211"/>
    </source>
</evidence>
<keyword evidence="7 14" id="KW-0547">Nucleotide-binding</keyword>
<dbReference type="STRING" id="1121266.SAMN02745883_01611"/>
<dbReference type="InterPro" id="IPR036615">
    <property type="entry name" value="Mur_ligase_C_dom_sf"/>
</dbReference>
<comment type="pathway">
    <text evidence="2 14">Cell wall biogenesis; peptidoglycan biosynthesis.</text>
</comment>
<evidence type="ECO:0000259" key="17">
    <source>
        <dbReference type="Pfam" id="PF08245"/>
    </source>
</evidence>
<keyword evidence="19" id="KW-1185">Reference proteome</keyword>
<keyword evidence="8 14" id="KW-0067">ATP-binding</keyword>
<feature type="binding site" evidence="14">
    <location>
        <begin position="118"/>
        <end position="124"/>
    </location>
    <ligand>
        <name>ATP</name>
        <dbReference type="ChEBI" id="CHEBI:30616"/>
    </ligand>
</feature>
<protein>
    <recommendedName>
        <fullName evidence="3 14">UDP-N-acetylmuramate--L-alanine ligase</fullName>
        <ecNumber evidence="3 14">6.3.2.8</ecNumber>
    </recommendedName>
    <alternativeName>
        <fullName evidence="14">UDP-N-acetylmuramoyl-L-alanine synthetase</fullName>
    </alternativeName>
</protein>
<evidence type="ECO:0000256" key="13">
    <source>
        <dbReference type="ARBA" id="ARBA00047833"/>
    </source>
</evidence>
<evidence type="ECO:0000256" key="9">
    <source>
        <dbReference type="ARBA" id="ARBA00022960"/>
    </source>
</evidence>
<keyword evidence="10 14" id="KW-0573">Peptidoglycan synthesis</keyword>
<dbReference type="GO" id="GO:0008763">
    <property type="term" value="F:UDP-N-acetylmuramate-L-alanine ligase activity"/>
    <property type="evidence" value="ECO:0007669"/>
    <property type="project" value="UniProtKB-UniRule"/>
</dbReference>
<name>A0A1M6QUC8_9FIRM</name>
<dbReference type="Gene3D" id="3.40.1190.10">
    <property type="entry name" value="Mur-like, catalytic domain"/>
    <property type="match status" value="1"/>
</dbReference>
<evidence type="ECO:0000259" key="16">
    <source>
        <dbReference type="Pfam" id="PF02875"/>
    </source>
</evidence>
<keyword evidence="11 14" id="KW-0131">Cell cycle</keyword>
<dbReference type="SUPFAM" id="SSF51984">
    <property type="entry name" value="MurCD N-terminal domain"/>
    <property type="match status" value="1"/>
</dbReference>
<evidence type="ECO:0000256" key="2">
    <source>
        <dbReference type="ARBA" id="ARBA00004752"/>
    </source>
</evidence>
<evidence type="ECO:0000256" key="10">
    <source>
        <dbReference type="ARBA" id="ARBA00022984"/>
    </source>
</evidence>
<dbReference type="NCBIfam" id="TIGR01082">
    <property type="entry name" value="murC"/>
    <property type="match status" value="1"/>
</dbReference>
<dbReference type="GO" id="GO:0005737">
    <property type="term" value="C:cytoplasm"/>
    <property type="evidence" value="ECO:0007669"/>
    <property type="project" value="UniProtKB-SubCell"/>
</dbReference>
<gene>
    <name evidence="14" type="primary">murC</name>
    <name evidence="18" type="ORF">SAMN02745883_01611</name>
</gene>
<evidence type="ECO:0000256" key="7">
    <source>
        <dbReference type="ARBA" id="ARBA00022741"/>
    </source>
</evidence>
<dbReference type="InterPro" id="IPR004101">
    <property type="entry name" value="Mur_ligase_C"/>
</dbReference>
<dbReference type="GO" id="GO:0005524">
    <property type="term" value="F:ATP binding"/>
    <property type="evidence" value="ECO:0007669"/>
    <property type="project" value="UniProtKB-UniRule"/>
</dbReference>
<dbReference type="EMBL" id="FRAJ01000012">
    <property type="protein sequence ID" value="SHK23775.1"/>
    <property type="molecule type" value="Genomic_DNA"/>
</dbReference>
<comment type="similarity">
    <text evidence="14">Belongs to the MurCDEF family.</text>
</comment>
<dbReference type="GO" id="GO:0071555">
    <property type="term" value="P:cell wall organization"/>
    <property type="evidence" value="ECO:0007669"/>
    <property type="project" value="UniProtKB-KW"/>
</dbReference>
<dbReference type="GO" id="GO:0051301">
    <property type="term" value="P:cell division"/>
    <property type="evidence" value="ECO:0007669"/>
    <property type="project" value="UniProtKB-KW"/>
</dbReference>
<evidence type="ECO:0000256" key="4">
    <source>
        <dbReference type="ARBA" id="ARBA00022490"/>
    </source>
</evidence>
<feature type="domain" description="Mur ligase C-terminal" evidence="16">
    <location>
        <begin position="318"/>
        <end position="447"/>
    </location>
</feature>
<evidence type="ECO:0000256" key="11">
    <source>
        <dbReference type="ARBA" id="ARBA00023306"/>
    </source>
</evidence>
<organism evidence="18 19">
    <name type="scientific">Caminicella sporogenes DSM 14501</name>
    <dbReference type="NCBI Taxonomy" id="1121266"/>
    <lineage>
        <taxon>Bacteria</taxon>
        <taxon>Bacillati</taxon>
        <taxon>Bacillota</taxon>
        <taxon>Clostridia</taxon>
        <taxon>Peptostreptococcales</taxon>
        <taxon>Caminicellaceae</taxon>
        <taxon>Caminicella</taxon>
    </lineage>
</organism>
<dbReference type="RefSeq" id="WP_072967384.1">
    <property type="nucleotide sequence ID" value="NZ_FRAJ01000012.1"/>
</dbReference>
<dbReference type="PANTHER" id="PTHR43445:SF3">
    <property type="entry name" value="UDP-N-ACETYLMURAMATE--L-ALANINE LIGASE"/>
    <property type="match status" value="1"/>
</dbReference>
<dbReference type="InterPro" id="IPR000713">
    <property type="entry name" value="Mur_ligase_N"/>
</dbReference>
<evidence type="ECO:0000256" key="14">
    <source>
        <dbReference type="HAMAP-Rule" id="MF_00046"/>
    </source>
</evidence>
<dbReference type="GO" id="GO:0009252">
    <property type="term" value="P:peptidoglycan biosynthetic process"/>
    <property type="evidence" value="ECO:0007669"/>
    <property type="project" value="UniProtKB-UniRule"/>
</dbReference>
<keyword evidence="9 14" id="KW-0133">Cell shape</keyword>
<evidence type="ECO:0000256" key="8">
    <source>
        <dbReference type="ARBA" id="ARBA00022840"/>
    </source>
</evidence>
<feature type="domain" description="Mur ligase central" evidence="17">
    <location>
        <begin position="116"/>
        <end position="294"/>
    </location>
</feature>
<dbReference type="Pfam" id="PF08245">
    <property type="entry name" value="Mur_ligase_M"/>
    <property type="match status" value="1"/>
</dbReference>
<keyword evidence="12 14" id="KW-0961">Cell wall biogenesis/degradation</keyword>
<dbReference type="Gene3D" id="3.40.50.720">
    <property type="entry name" value="NAD(P)-binding Rossmann-like Domain"/>
    <property type="match status" value="1"/>
</dbReference>